<sequence length="270" mass="31059">MRRLKKIGKTVLIIYALLTAMIYFFQEKLIFLPTKLAPDFSYSFAQPHKEFFLTAVDGAQLNGIHFKQNNPKGVILYFHGNAGDLSRWGTITEFFVEKHYDVIVMDYRTYGKSTGAISETALHEDAQLFYEYTLRQYAEDTIIVYGRSLGTGIASRLASKNRPYKLILETPFFSLMDVAQDRFPFLPLKWLLKYQFASHKYVQDVGCPIFVFHGTEDGVISYDSGKRLFASIEKQEKKMYTIEGGGHNDLVTFEVYQKGIDEALEINELK</sequence>
<keyword evidence="1" id="KW-0472">Membrane</keyword>
<dbReference type="InterPro" id="IPR029058">
    <property type="entry name" value="AB_hydrolase_fold"/>
</dbReference>
<reference evidence="3" key="1">
    <citation type="submission" date="2018-06" db="EMBL/GenBank/DDBJ databases">
        <authorList>
            <person name="Zhirakovskaya E."/>
        </authorList>
    </citation>
    <scope>NUCLEOTIDE SEQUENCE</scope>
</reference>
<evidence type="ECO:0000313" key="3">
    <source>
        <dbReference type="EMBL" id="VAW11044.1"/>
    </source>
</evidence>
<proteinExistence type="predicted"/>
<dbReference type="InterPro" id="IPR022742">
    <property type="entry name" value="Hydrolase_4"/>
</dbReference>
<dbReference type="Pfam" id="PF12146">
    <property type="entry name" value="Hydrolase_4"/>
    <property type="match status" value="1"/>
</dbReference>
<keyword evidence="1" id="KW-1133">Transmembrane helix</keyword>
<dbReference type="EMBL" id="UOEL01000047">
    <property type="protein sequence ID" value="VAW11044.1"/>
    <property type="molecule type" value="Genomic_DNA"/>
</dbReference>
<feature type="domain" description="Serine aminopeptidase S33" evidence="2">
    <location>
        <begin position="70"/>
        <end position="177"/>
    </location>
</feature>
<evidence type="ECO:0000256" key="1">
    <source>
        <dbReference type="SAM" id="Phobius"/>
    </source>
</evidence>
<protein>
    <recommendedName>
        <fullName evidence="2">Serine aminopeptidase S33 domain-containing protein</fullName>
    </recommendedName>
</protein>
<keyword evidence="1" id="KW-0812">Transmembrane</keyword>
<feature type="transmembrane region" description="Helical" evidence="1">
    <location>
        <begin position="7"/>
        <end position="25"/>
    </location>
</feature>
<dbReference type="PANTHER" id="PTHR12277:SF81">
    <property type="entry name" value="PROTEIN ABHD13"/>
    <property type="match status" value="1"/>
</dbReference>
<dbReference type="AlphaFoldDB" id="A0A3B0TQY1"/>
<gene>
    <name evidence="3" type="ORF">MNBD_BACTEROID03-2115</name>
</gene>
<name>A0A3B0TQY1_9ZZZZ</name>
<dbReference type="Gene3D" id="3.40.50.1820">
    <property type="entry name" value="alpha/beta hydrolase"/>
    <property type="match status" value="1"/>
</dbReference>
<evidence type="ECO:0000259" key="2">
    <source>
        <dbReference type="Pfam" id="PF12146"/>
    </source>
</evidence>
<organism evidence="3">
    <name type="scientific">hydrothermal vent metagenome</name>
    <dbReference type="NCBI Taxonomy" id="652676"/>
    <lineage>
        <taxon>unclassified sequences</taxon>
        <taxon>metagenomes</taxon>
        <taxon>ecological metagenomes</taxon>
    </lineage>
</organism>
<accession>A0A3B0TQY1</accession>
<dbReference type="PANTHER" id="PTHR12277">
    <property type="entry name" value="ALPHA/BETA HYDROLASE DOMAIN-CONTAINING PROTEIN"/>
    <property type="match status" value="1"/>
</dbReference>
<dbReference type="SUPFAM" id="SSF53474">
    <property type="entry name" value="alpha/beta-Hydrolases"/>
    <property type="match status" value="1"/>
</dbReference>